<accession>A0A1H4BIJ9</accession>
<name>A0A1H4BIJ9_9BACI</name>
<dbReference type="EMBL" id="FNQR01000005">
    <property type="protein sequence ID" value="SEA48015.1"/>
    <property type="molecule type" value="Genomic_DNA"/>
</dbReference>
<dbReference type="AlphaFoldDB" id="A0A1H4BIJ9"/>
<dbReference type="PANTHER" id="PTHR30328">
    <property type="entry name" value="TRANSCRIPTIONAL REPRESSOR"/>
    <property type="match status" value="1"/>
</dbReference>
<keyword evidence="1 2" id="KW-0238">DNA-binding</keyword>
<dbReference type="NCBIfam" id="NF037937">
    <property type="entry name" value="septum_RefZ"/>
    <property type="match status" value="1"/>
</dbReference>
<dbReference type="GO" id="GO:0006355">
    <property type="term" value="P:regulation of DNA-templated transcription"/>
    <property type="evidence" value="ECO:0007669"/>
    <property type="project" value="UniProtKB-ARBA"/>
</dbReference>
<evidence type="ECO:0000259" key="3">
    <source>
        <dbReference type="PROSITE" id="PS50977"/>
    </source>
</evidence>
<evidence type="ECO:0000313" key="5">
    <source>
        <dbReference type="Proteomes" id="UP000198584"/>
    </source>
</evidence>
<dbReference type="GO" id="GO:0003677">
    <property type="term" value="F:DNA binding"/>
    <property type="evidence" value="ECO:0007669"/>
    <property type="project" value="UniProtKB-UniRule"/>
</dbReference>
<dbReference type="SUPFAM" id="SSF46689">
    <property type="entry name" value="Homeodomain-like"/>
    <property type="match status" value="1"/>
</dbReference>
<dbReference type="STRING" id="571932.SAMN05421743_10548"/>
<dbReference type="InterPro" id="IPR050109">
    <property type="entry name" value="HTH-type_TetR-like_transc_reg"/>
</dbReference>
<dbReference type="Proteomes" id="UP000198584">
    <property type="component" value="Unassembled WGS sequence"/>
</dbReference>
<dbReference type="Pfam" id="PF00440">
    <property type="entry name" value="TetR_N"/>
    <property type="match status" value="1"/>
</dbReference>
<sequence>MKKTTTRQKVMDVACRQFFLKGYHGTSVRDIAGEAAVNVSLISYYFTNKQGLLETLIIDYYEDYIDLIEQQTEALDELEPIDRLCRLIEVILHYKQDRHQLTCLIQRELSLDNQFVREMLVTYLSKENHLLYALFQQVVTPVVKEKRDTKFLFLQFKGMLQAPYAMPHDWKDFVTFDQSHSYFAQQYSRTVKKWVKMLCAQSVISV</sequence>
<dbReference type="PANTHER" id="PTHR30328:SF54">
    <property type="entry name" value="HTH-TYPE TRANSCRIPTIONAL REPRESSOR SCO4008"/>
    <property type="match status" value="1"/>
</dbReference>
<organism evidence="4 5">
    <name type="scientific">Thalassobacillus cyri</name>
    <dbReference type="NCBI Taxonomy" id="571932"/>
    <lineage>
        <taxon>Bacteria</taxon>
        <taxon>Bacillati</taxon>
        <taxon>Bacillota</taxon>
        <taxon>Bacilli</taxon>
        <taxon>Bacillales</taxon>
        <taxon>Bacillaceae</taxon>
        <taxon>Thalassobacillus</taxon>
    </lineage>
</organism>
<feature type="DNA-binding region" description="H-T-H motif" evidence="2">
    <location>
        <begin position="27"/>
        <end position="46"/>
    </location>
</feature>
<reference evidence="4 5" key="1">
    <citation type="submission" date="2016-10" db="EMBL/GenBank/DDBJ databases">
        <authorList>
            <person name="de Groot N.N."/>
        </authorList>
    </citation>
    <scope>NUCLEOTIDE SEQUENCE [LARGE SCALE GENOMIC DNA]</scope>
    <source>
        <strain evidence="4 5">CCM7597</strain>
    </source>
</reference>
<dbReference type="InterPro" id="IPR001647">
    <property type="entry name" value="HTH_TetR"/>
</dbReference>
<feature type="domain" description="HTH tetR-type" evidence="3">
    <location>
        <begin position="4"/>
        <end position="64"/>
    </location>
</feature>
<evidence type="ECO:0000256" key="1">
    <source>
        <dbReference type="ARBA" id="ARBA00023125"/>
    </source>
</evidence>
<protein>
    <submittedName>
        <fullName evidence="4">DNA-binding transcriptional regulator, AcrR family</fullName>
    </submittedName>
</protein>
<keyword evidence="5" id="KW-1185">Reference proteome</keyword>
<evidence type="ECO:0000313" key="4">
    <source>
        <dbReference type="EMBL" id="SEA48015.1"/>
    </source>
</evidence>
<evidence type="ECO:0000256" key="2">
    <source>
        <dbReference type="PROSITE-ProRule" id="PRU00335"/>
    </source>
</evidence>
<gene>
    <name evidence="4" type="ORF">SAMN05421743_10548</name>
</gene>
<proteinExistence type="predicted"/>
<dbReference type="OrthoDB" id="9789566at2"/>
<dbReference type="PROSITE" id="PS50977">
    <property type="entry name" value="HTH_TETR_2"/>
    <property type="match status" value="1"/>
</dbReference>
<dbReference type="RefSeq" id="WP_093044110.1">
    <property type="nucleotide sequence ID" value="NZ_FNQR01000005.1"/>
</dbReference>
<dbReference type="Gene3D" id="1.10.357.10">
    <property type="entry name" value="Tetracycline Repressor, domain 2"/>
    <property type="match status" value="1"/>
</dbReference>
<dbReference type="InterPro" id="IPR009057">
    <property type="entry name" value="Homeodomain-like_sf"/>
</dbReference>